<dbReference type="GO" id="GO:0005524">
    <property type="term" value="F:ATP binding"/>
    <property type="evidence" value="ECO:0007669"/>
    <property type="project" value="UniProtKB-KW"/>
</dbReference>
<dbReference type="EMBL" id="KQ244137">
    <property type="protein sequence ID" value="KNC74727.1"/>
    <property type="molecule type" value="Genomic_DNA"/>
</dbReference>
<evidence type="ECO:0000259" key="8">
    <source>
        <dbReference type="SMART" id="SM00359"/>
    </source>
</evidence>
<dbReference type="RefSeq" id="XP_014148629.1">
    <property type="nucleotide sequence ID" value="XM_014293154.1"/>
</dbReference>
<dbReference type="SUPFAM" id="SSF88697">
    <property type="entry name" value="PUA domain-like"/>
    <property type="match status" value="1"/>
</dbReference>
<keyword evidence="6 9" id="KW-0418">Kinase</keyword>
<dbReference type="PIRSF" id="PIRSF000729">
    <property type="entry name" value="GK"/>
    <property type="match status" value="1"/>
</dbReference>
<keyword evidence="2" id="KW-0028">Amino-acid biosynthesis</keyword>
<dbReference type="PRINTS" id="PR00474">
    <property type="entry name" value="GLU5KINASE"/>
</dbReference>
<dbReference type="CDD" id="cd21157">
    <property type="entry name" value="PUA_G5K"/>
    <property type="match status" value="1"/>
</dbReference>
<dbReference type="PANTHER" id="PTHR43654">
    <property type="entry name" value="GLUTAMATE 5-KINASE"/>
    <property type="match status" value="1"/>
</dbReference>
<evidence type="ECO:0000256" key="7">
    <source>
        <dbReference type="ARBA" id="ARBA00022840"/>
    </source>
</evidence>
<dbReference type="InterPro" id="IPR036393">
    <property type="entry name" value="AceGlu_kinase-like_sf"/>
</dbReference>
<dbReference type="InterPro" id="IPR011529">
    <property type="entry name" value="Glu_5kinase"/>
</dbReference>
<dbReference type="NCBIfam" id="TIGR01027">
    <property type="entry name" value="proB"/>
    <property type="match status" value="1"/>
</dbReference>
<dbReference type="AlphaFoldDB" id="A0A0L0FDA0"/>
<dbReference type="GO" id="GO:0003723">
    <property type="term" value="F:RNA binding"/>
    <property type="evidence" value="ECO:0007669"/>
    <property type="project" value="InterPro"/>
</dbReference>
<dbReference type="InterPro" id="IPR001048">
    <property type="entry name" value="Asp/Glu/Uridylate_kinase"/>
</dbReference>
<dbReference type="Pfam" id="PF00696">
    <property type="entry name" value="AA_kinase"/>
    <property type="match status" value="1"/>
</dbReference>
<dbReference type="InterPro" id="IPR015947">
    <property type="entry name" value="PUA-like_sf"/>
</dbReference>
<dbReference type="InterPro" id="IPR041739">
    <property type="entry name" value="G5K_ProB"/>
</dbReference>
<dbReference type="FunFam" id="3.40.1160.10:FF:000018">
    <property type="entry name" value="Glutamate 5-kinase"/>
    <property type="match status" value="1"/>
</dbReference>
<dbReference type="InterPro" id="IPR036974">
    <property type="entry name" value="PUA_sf"/>
</dbReference>
<accession>A0A0L0FDA0</accession>
<evidence type="ECO:0000256" key="4">
    <source>
        <dbReference type="ARBA" id="ARBA00022679"/>
    </source>
</evidence>
<keyword evidence="5" id="KW-0547">Nucleotide-binding</keyword>
<dbReference type="HAMAP" id="MF_00456">
    <property type="entry name" value="ProB"/>
    <property type="match status" value="1"/>
</dbReference>
<evidence type="ECO:0000256" key="5">
    <source>
        <dbReference type="ARBA" id="ARBA00022741"/>
    </source>
</evidence>
<sequence length="382" mass="40972">MNQSGRNSCTGKSGTVVIKIGSSSLANEETGQVKLQVLSALVDVICNLKTRGYNVVLVSSGAVGLGQLTMGMTERPSSTAGKQALAAIGQGKLMSVYDSLFGYFNVKVAQVLLSRPDLSDKYRFNRVKNTMSELFNLGVIPILNENDTLTVEQELVFGDNDSLSAMVSALVEADWLFLMTDVDGLYDTNPHTNPDAQRLKRVSSFSDLEVVTEGSSSKFGTGGMATKLNAARMSTACGCHCVITNASTPEDILTIMDGGDKGTLFEPKDNPVTVQKRFLTYGAMVKGKVFVDAGAERAIAKKCNLFPSGITSVEGDFETESVVSVIGPKGADLGQGIVNYSSEQIEMIKGHQSEDIHDILGFDNEDYVIDRDVLAVNPHCIH</sequence>
<evidence type="ECO:0000256" key="3">
    <source>
        <dbReference type="ARBA" id="ARBA00022650"/>
    </source>
</evidence>
<dbReference type="SMART" id="SM00359">
    <property type="entry name" value="PUA"/>
    <property type="match status" value="1"/>
</dbReference>
<evidence type="ECO:0000313" key="10">
    <source>
        <dbReference type="Proteomes" id="UP000054560"/>
    </source>
</evidence>
<protein>
    <submittedName>
        <fullName evidence="9">Glutamate 5-kinase</fullName>
    </submittedName>
</protein>
<dbReference type="GO" id="GO:0008652">
    <property type="term" value="P:amino acid biosynthetic process"/>
    <property type="evidence" value="ECO:0007669"/>
    <property type="project" value="UniProtKB-KW"/>
</dbReference>
<keyword evidence="7" id="KW-0067">ATP-binding</keyword>
<gene>
    <name evidence="9" type="ORF">SARC_12735</name>
</gene>
<dbReference type="PANTHER" id="PTHR43654:SF3">
    <property type="entry name" value="GLUTAMATE 5-KINASE"/>
    <property type="match status" value="1"/>
</dbReference>
<dbReference type="eggNOG" id="KOG1154">
    <property type="taxonomic scope" value="Eukaryota"/>
</dbReference>
<evidence type="ECO:0000313" key="9">
    <source>
        <dbReference type="EMBL" id="KNC74727.1"/>
    </source>
</evidence>
<dbReference type="GO" id="GO:0005829">
    <property type="term" value="C:cytosol"/>
    <property type="evidence" value="ECO:0007669"/>
    <property type="project" value="TreeGrafter"/>
</dbReference>
<reference evidence="9 10" key="1">
    <citation type="submission" date="2011-02" db="EMBL/GenBank/DDBJ databases">
        <title>The Genome Sequence of Sphaeroforma arctica JP610.</title>
        <authorList>
            <consortium name="The Broad Institute Genome Sequencing Platform"/>
            <person name="Russ C."/>
            <person name="Cuomo C."/>
            <person name="Young S.K."/>
            <person name="Zeng Q."/>
            <person name="Gargeya S."/>
            <person name="Alvarado L."/>
            <person name="Berlin A."/>
            <person name="Chapman S.B."/>
            <person name="Chen Z."/>
            <person name="Freedman E."/>
            <person name="Gellesch M."/>
            <person name="Goldberg J."/>
            <person name="Griggs A."/>
            <person name="Gujja S."/>
            <person name="Heilman E."/>
            <person name="Heiman D."/>
            <person name="Howarth C."/>
            <person name="Mehta T."/>
            <person name="Neiman D."/>
            <person name="Pearson M."/>
            <person name="Roberts A."/>
            <person name="Saif S."/>
            <person name="Shea T."/>
            <person name="Shenoy N."/>
            <person name="Sisk P."/>
            <person name="Stolte C."/>
            <person name="Sykes S."/>
            <person name="White J."/>
            <person name="Yandava C."/>
            <person name="Burger G."/>
            <person name="Gray M.W."/>
            <person name="Holland P.W.H."/>
            <person name="King N."/>
            <person name="Lang F.B.F."/>
            <person name="Roger A.J."/>
            <person name="Ruiz-Trillo I."/>
            <person name="Haas B."/>
            <person name="Nusbaum C."/>
            <person name="Birren B."/>
        </authorList>
    </citation>
    <scope>NUCLEOTIDE SEQUENCE [LARGE SCALE GENOMIC DNA]</scope>
    <source>
        <strain evidence="9 10">JP610</strain>
    </source>
</reference>
<dbReference type="GO" id="GO:0004349">
    <property type="term" value="F:glutamate 5-kinase activity"/>
    <property type="evidence" value="ECO:0007669"/>
    <property type="project" value="InterPro"/>
</dbReference>
<feature type="domain" description="PUA" evidence="8">
    <location>
        <begin position="287"/>
        <end position="369"/>
    </location>
</feature>
<dbReference type="Gene3D" id="3.40.1160.10">
    <property type="entry name" value="Acetylglutamate kinase-like"/>
    <property type="match status" value="2"/>
</dbReference>
<keyword evidence="10" id="KW-1185">Reference proteome</keyword>
<keyword evidence="3" id="KW-0641">Proline biosynthesis</keyword>
<dbReference type="PROSITE" id="PS50890">
    <property type="entry name" value="PUA"/>
    <property type="match status" value="1"/>
</dbReference>
<dbReference type="Pfam" id="PF01472">
    <property type="entry name" value="PUA"/>
    <property type="match status" value="1"/>
</dbReference>
<name>A0A0L0FDA0_9EUKA</name>
<dbReference type="InterPro" id="IPR005715">
    <property type="entry name" value="Glu_5kinase/COase_Synthase"/>
</dbReference>
<dbReference type="STRING" id="667725.A0A0L0FDA0"/>
<organism evidence="9 10">
    <name type="scientific">Sphaeroforma arctica JP610</name>
    <dbReference type="NCBI Taxonomy" id="667725"/>
    <lineage>
        <taxon>Eukaryota</taxon>
        <taxon>Ichthyosporea</taxon>
        <taxon>Ichthyophonida</taxon>
        <taxon>Sphaeroforma</taxon>
    </lineage>
</organism>
<evidence type="ECO:0000256" key="1">
    <source>
        <dbReference type="ARBA" id="ARBA00022490"/>
    </source>
</evidence>
<evidence type="ECO:0000256" key="2">
    <source>
        <dbReference type="ARBA" id="ARBA00022605"/>
    </source>
</evidence>
<dbReference type="OrthoDB" id="409889at2759"/>
<dbReference type="InterPro" id="IPR001057">
    <property type="entry name" value="Glu/AcGlu_kinase"/>
</dbReference>
<evidence type="ECO:0000256" key="6">
    <source>
        <dbReference type="ARBA" id="ARBA00022777"/>
    </source>
</evidence>
<proteinExistence type="inferred from homology"/>
<dbReference type="GeneID" id="25913239"/>
<dbReference type="Proteomes" id="UP000054560">
    <property type="component" value="Unassembled WGS sequence"/>
</dbReference>
<keyword evidence="1" id="KW-0963">Cytoplasm</keyword>
<dbReference type="InterPro" id="IPR002478">
    <property type="entry name" value="PUA"/>
</dbReference>
<dbReference type="Gene3D" id="2.30.130.10">
    <property type="entry name" value="PUA domain"/>
    <property type="match status" value="1"/>
</dbReference>
<dbReference type="CDD" id="cd04242">
    <property type="entry name" value="AAK_G5K_ProB"/>
    <property type="match status" value="1"/>
</dbReference>
<dbReference type="SUPFAM" id="SSF53633">
    <property type="entry name" value="Carbamate kinase-like"/>
    <property type="match status" value="1"/>
</dbReference>
<keyword evidence="4" id="KW-0808">Transferase</keyword>